<dbReference type="Proteomes" id="UP000310168">
    <property type="component" value="Unassembled WGS sequence"/>
</dbReference>
<dbReference type="EMBL" id="SJDU01000153">
    <property type="protein sequence ID" value="TKZ35138.1"/>
    <property type="molecule type" value="Genomic_DNA"/>
</dbReference>
<protein>
    <submittedName>
        <fullName evidence="1">Alpha/beta fold hydrolase</fullName>
    </submittedName>
</protein>
<evidence type="ECO:0000313" key="1">
    <source>
        <dbReference type="EMBL" id="TKZ35138.1"/>
    </source>
</evidence>
<evidence type="ECO:0000313" key="2">
    <source>
        <dbReference type="Proteomes" id="UP000310168"/>
    </source>
</evidence>
<accession>A0ABY2TRS8</accession>
<dbReference type="Gene3D" id="3.40.50.1820">
    <property type="entry name" value="alpha/beta hydrolase"/>
    <property type="match status" value="1"/>
</dbReference>
<dbReference type="SUPFAM" id="SSF53474">
    <property type="entry name" value="alpha/beta-Hydrolases"/>
    <property type="match status" value="1"/>
</dbReference>
<dbReference type="InterPro" id="IPR050228">
    <property type="entry name" value="Carboxylesterase_BioH"/>
</dbReference>
<dbReference type="PANTHER" id="PTHR43194:SF4">
    <property type="entry name" value="AB HYDROLASE-1 DOMAIN-CONTAINING PROTEIN"/>
    <property type="match status" value="1"/>
</dbReference>
<keyword evidence="2" id="KW-1185">Reference proteome</keyword>
<dbReference type="RefSeq" id="WP_137998378.1">
    <property type="nucleotide sequence ID" value="NZ_SJDU01000153.1"/>
</dbReference>
<dbReference type="PANTHER" id="PTHR43194">
    <property type="entry name" value="HYDROLASE ALPHA/BETA FOLD FAMILY"/>
    <property type="match status" value="1"/>
</dbReference>
<comment type="caution">
    <text evidence="1">The sequence shown here is derived from an EMBL/GenBank/DDBJ whole genome shotgun (WGS) entry which is preliminary data.</text>
</comment>
<dbReference type="CDD" id="cd12810">
    <property type="entry name" value="Esterase_713_like-3"/>
    <property type="match status" value="1"/>
</dbReference>
<dbReference type="GO" id="GO:0016787">
    <property type="term" value="F:hydrolase activity"/>
    <property type="evidence" value="ECO:0007669"/>
    <property type="project" value="UniProtKB-KW"/>
</dbReference>
<keyword evidence="1" id="KW-0378">Hydrolase</keyword>
<dbReference type="PROSITE" id="PS51257">
    <property type="entry name" value="PROKAR_LIPOPROTEIN"/>
    <property type="match status" value="1"/>
</dbReference>
<organism evidence="1 2">
    <name type="scientific">Brachyspira catarrhinii</name>
    <dbReference type="NCBI Taxonomy" id="2528966"/>
    <lineage>
        <taxon>Bacteria</taxon>
        <taxon>Pseudomonadati</taxon>
        <taxon>Spirochaetota</taxon>
        <taxon>Spirochaetia</taxon>
        <taxon>Brachyspirales</taxon>
        <taxon>Brachyspiraceae</taxon>
        <taxon>Brachyspira</taxon>
    </lineage>
</organism>
<sequence length="388" mass="44218">MLKQKSIFITVIIMSAFSIYGCNNNNQNSIVLRTMGSLFFGGTVEILESGDTFHGEHGYAQYYIPQNSYNYPIIMWHGMGQSGRSFESTPDGREGYMAMLPRRNWAVYIIDQPRRGRAGRTRTTLENSELFITEAYESETWNAFRNGIWKKPNKPYLYEGVQFPSDPDSIEQFFRQQTPNTGVEPYNAEYEQFMGKTMADLLKRTGPAILITHSAGGPLGWATAFAAEEFLKAIIAYEPGDFIFPEGEEIEYIESPLDYIRDNYNPKRIPTNEFIKLTKFPILVVWGDNISTEPTNEVFNEEFWRVASIRAKQFVDTVNKYGGDATLVMLPEIGIKGNTHAPFADLNNEDIANHLIKFLHEKKLDIKDNPHTGPAKHGLTEYTIPLDK</sequence>
<gene>
    <name evidence="1" type="ORF">EZH24_06805</name>
</gene>
<name>A0ABY2TRS8_9SPIR</name>
<dbReference type="InterPro" id="IPR029058">
    <property type="entry name" value="AB_hydrolase_fold"/>
</dbReference>
<reference evidence="1 2" key="1">
    <citation type="journal article" date="2019" name="Anaerobe">
        <title>Brachyspira catarrhinii sp. nov., an anaerobic intestinal spirochaete isolated from vervet monkeys may have been misidentified as Brachyspira aalborgi in previous studies.</title>
        <authorList>
            <person name="Phillips N.D."/>
            <person name="La T."/>
            <person name="Hampson D.J."/>
        </authorList>
    </citation>
    <scope>NUCLEOTIDE SEQUENCE [LARGE SCALE GENOMIC DNA]</scope>
    <source>
        <strain evidence="1 2">Z12</strain>
    </source>
</reference>
<proteinExistence type="predicted"/>